<gene>
    <name evidence="2" type="ORF">EH32_11280</name>
</gene>
<evidence type="ECO:0000313" key="2">
    <source>
        <dbReference type="EMBL" id="KEO93296.1"/>
    </source>
</evidence>
<dbReference type="Proteomes" id="UP000027866">
    <property type="component" value="Unassembled WGS sequence"/>
</dbReference>
<dbReference type="RefSeq" id="WP_034903270.1">
    <property type="nucleotide sequence ID" value="NZ_CP017057.1"/>
</dbReference>
<reference evidence="2 3" key="1">
    <citation type="submission" date="2014-04" db="EMBL/GenBank/DDBJ databases">
        <title>A comprehensive comparison of genomes of Erythrobacter spp. Strains.</title>
        <authorList>
            <person name="Zheng Q."/>
        </authorList>
    </citation>
    <scope>NUCLEOTIDE SEQUENCE [LARGE SCALE GENOMIC DNA]</scope>
    <source>
        <strain evidence="2 3">DSM 8509</strain>
    </source>
</reference>
<dbReference type="PATRIC" id="fig|39960.10.peg.2579"/>
<protein>
    <submittedName>
        <fullName evidence="2">Uncharacterized protein</fullName>
    </submittedName>
</protein>
<dbReference type="EMBL" id="JMIX01000006">
    <property type="protein sequence ID" value="KEO93296.1"/>
    <property type="molecule type" value="Genomic_DNA"/>
</dbReference>
<dbReference type="AlphaFoldDB" id="A0A074MEK9"/>
<feature type="transmembrane region" description="Helical" evidence="1">
    <location>
        <begin position="86"/>
        <end position="105"/>
    </location>
</feature>
<proteinExistence type="predicted"/>
<keyword evidence="1" id="KW-0812">Transmembrane</keyword>
<keyword evidence="1" id="KW-0472">Membrane</keyword>
<keyword evidence="1" id="KW-1133">Transmembrane helix</keyword>
<name>A0A074MEK9_9SPHN</name>
<organism evidence="2 3">
    <name type="scientific">Erythrobacter litoralis</name>
    <dbReference type="NCBI Taxonomy" id="39960"/>
    <lineage>
        <taxon>Bacteria</taxon>
        <taxon>Pseudomonadati</taxon>
        <taxon>Pseudomonadota</taxon>
        <taxon>Alphaproteobacteria</taxon>
        <taxon>Sphingomonadales</taxon>
        <taxon>Erythrobacteraceae</taxon>
        <taxon>Erythrobacter/Porphyrobacter group</taxon>
        <taxon>Erythrobacter</taxon>
    </lineage>
</organism>
<accession>A0A074MEK9</accession>
<comment type="caution">
    <text evidence="2">The sequence shown here is derived from an EMBL/GenBank/DDBJ whole genome shotgun (WGS) entry which is preliminary data.</text>
</comment>
<keyword evidence="3" id="KW-1185">Reference proteome</keyword>
<feature type="transmembrane region" description="Helical" evidence="1">
    <location>
        <begin position="6"/>
        <end position="24"/>
    </location>
</feature>
<evidence type="ECO:0000256" key="1">
    <source>
        <dbReference type="SAM" id="Phobius"/>
    </source>
</evidence>
<dbReference type="KEGG" id="elq:Ga0102493_11324"/>
<sequence length="114" mass="12231">MEAGLPIATAAPFSLASWGVALAADRESRHHDRLPGLFSLTGRPVRLDPRPLALFLPPMLLMFIAGAAIAIALLVEGEAASGEPTIVVVGTGIAMFISEIFALRLTRRWDRSLR</sequence>
<feature type="transmembrane region" description="Helical" evidence="1">
    <location>
        <begin position="52"/>
        <end position="74"/>
    </location>
</feature>
<evidence type="ECO:0000313" key="3">
    <source>
        <dbReference type="Proteomes" id="UP000027866"/>
    </source>
</evidence>